<gene>
    <name evidence="4" type="ORF">DH2020_031317</name>
</gene>
<keyword evidence="5" id="KW-1185">Reference proteome</keyword>
<dbReference type="PANTHER" id="PTHR11638:SF18">
    <property type="entry name" value="HEAT SHOCK PROTEIN 104"/>
    <property type="match status" value="1"/>
</dbReference>
<evidence type="ECO:0000256" key="2">
    <source>
        <dbReference type="ARBA" id="ARBA00022840"/>
    </source>
</evidence>
<feature type="domain" description="ATPase AAA-type core" evidence="3">
    <location>
        <begin position="268"/>
        <end position="375"/>
    </location>
</feature>
<dbReference type="Proteomes" id="UP001318860">
    <property type="component" value="Unassembled WGS sequence"/>
</dbReference>
<evidence type="ECO:0000259" key="3">
    <source>
        <dbReference type="Pfam" id="PF07724"/>
    </source>
</evidence>
<evidence type="ECO:0000313" key="5">
    <source>
        <dbReference type="Proteomes" id="UP001318860"/>
    </source>
</evidence>
<dbReference type="InterPro" id="IPR050130">
    <property type="entry name" value="ClpA_ClpB"/>
</dbReference>
<keyword evidence="2" id="KW-0067">ATP-binding</keyword>
<reference evidence="4 5" key="1">
    <citation type="journal article" date="2021" name="Comput. Struct. Biotechnol. J.">
        <title>De novo genome assembly of the potent medicinal plant Rehmannia glutinosa using nanopore technology.</title>
        <authorList>
            <person name="Ma L."/>
            <person name="Dong C."/>
            <person name="Song C."/>
            <person name="Wang X."/>
            <person name="Zheng X."/>
            <person name="Niu Y."/>
            <person name="Chen S."/>
            <person name="Feng W."/>
        </authorList>
    </citation>
    <scope>NUCLEOTIDE SEQUENCE [LARGE SCALE GENOMIC DNA]</scope>
    <source>
        <strain evidence="4">DH-2019</strain>
    </source>
</reference>
<evidence type="ECO:0000313" key="4">
    <source>
        <dbReference type="EMBL" id="KAK6134939.1"/>
    </source>
</evidence>
<accession>A0ABR0VLF5</accession>
<dbReference type="Gene3D" id="3.40.50.300">
    <property type="entry name" value="P-loop containing nucleotide triphosphate hydrolases"/>
    <property type="match status" value="2"/>
</dbReference>
<keyword evidence="1" id="KW-0547">Nucleotide-binding</keyword>
<dbReference type="SUPFAM" id="SSF52540">
    <property type="entry name" value="P-loop containing nucleoside triphosphate hydrolases"/>
    <property type="match status" value="1"/>
</dbReference>
<name>A0ABR0VLF5_REHGL</name>
<organism evidence="4 5">
    <name type="scientific">Rehmannia glutinosa</name>
    <name type="common">Chinese foxglove</name>
    <dbReference type="NCBI Taxonomy" id="99300"/>
    <lineage>
        <taxon>Eukaryota</taxon>
        <taxon>Viridiplantae</taxon>
        <taxon>Streptophyta</taxon>
        <taxon>Embryophyta</taxon>
        <taxon>Tracheophyta</taxon>
        <taxon>Spermatophyta</taxon>
        <taxon>Magnoliopsida</taxon>
        <taxon>eudicotyledons</taxon>
        <taxon>Gunneridae</taxon>
        <taxon>Pentapetalae</taxon>
        <taxon>asterids</taxon>
        <taxon>lamiids</taxon>
        <taxon>Lamiales</taxon>
        <taxon>Orobanchaceae</taxon>
        <taxon>Rehmannieae</taxon>
        <taxon>Rehmannia</taxon>
    </lineage>
</organism>
<dbReference type="PANTHER" id="PTHR11638">
    <property type="entry name" value="ATP-DEPENDENT CLP PROTEASE"/>
    <property type="match status" value="1"/>
</dbReference>
<evidence type="ECO:0000256" key="1">
    <source>
        <dbReference type="ARBA" id="ARBA00022741"/>
    </source>
</evidence>
<dbReference type="Pfam" id="PF07724">
    <property type="entry name" value="AAA_2"/>
    <property type="match status" value="1"/>
</dbReference>
<sequence length="409" mass="46410">MARYGDETERLVDQDRVIDEIFESVRDEMMRPKGSFLLLVNARLQGYRGAFVLRRRARLVEIDMSEYEVPRLEGSASPDYLSLRRRVRICGIVSRRLSENVRIRYSLGKIDKAPFAVTGVPPRVLCNVASRDVNGNRVDFSKSIIFMTSSVGVDHETRNRDLKDDVRKFFGPNCLPKAEETSTIKNIWRSLQTDTTTDVAKVIASIINAVVKIVDSPLHLPELPAKHYLFLGLDDDAKRGLVNVLTDSLTTSSGKSLFAHVELENNSNGELQKTLLIEQVKQCPCMVLMFDGVEFADDVLYKSLLEIFDKGTLDDDEGLVVDFRRTIVILTSDSANKHNIAKCFRYPKMHVLRNVAMNQNTKRFRTELLRRVDEITVFDPLISENGRVKRIHKSAHGLKSTTRLLLGVV</sequence>
<dbReference type="EMBL" id="JABTTQ020001125">
    <property type="protein sequence ID" value="KAK6134939.1"/>
    <property type="molecule type" value="Genomic_DNA"/>
</dbReference>
<comment type="caution">
    <text evidence="4">The sequence shown here is derived from an EMBL/GenBank/DDBJ whole genome shotgun (WGS) entry which is preliminary data.</text>
</comment>
<dbReference type="InterPro" id="IPR027417">
    <property type="entry name" value="P-loop_NTPase"/>
</dbReference>
<protein>
    <recommendedName>
        <fullName evidence="3">ATPase AAA-type core domain-containing protein</fullName>
    </recommendedName>
</protein>
<proteinExistence type="predicted"/>
<dbReference type="InterPro" id="IPR003959">
    <property type="entry name" value="ATPase_AAA_core"/>
</dbReference>